<dbReference type="RefSeq" id="WP_341837722.1">
    <property type="nucleotide sequence ID" value="NZ_CP149822.1"/>
</dbReference>
<sequence>MRQYYKWFTGAMASAVILAACSKDDKDESTPPARNYNKLITVSNFNGDTTTSKTVIYYSLEQEKAGSPRNLKSADWDVAFGGNANSSISGNYGADVDENTTAGKGGPGKGGVLIIGKPFDQVTRVPDGAVFITTSGGVGLDTAGMFGTTTGWCVYDFAGVLRATKGIGGNNATTQKHTVWARPDRTIIVRTASGNYAKLKITSMYKEAPAEPVTGTERPYFHFQYVLAAPGSKDFTIK</sequence>
<protein>
    <submittedName>
        <fullName evidence="1">HmuY family protein</fullName>
    </submittedName>
</protein>
<accession>A0ABZ2YTL0</accession>
<proteinExistence type="predicted"/>
<dbReference type="Pfam" id="PF14064">
    <property type="entry name" value="HmuY"/>
    <property type="match status" value="1"/>
</dbReference>
<evidence type="ECO:0000313" key="2">
    <source>
        <dbReference type="Proteomes" id="UP001485459"/>
    </source>
</evidence>
<reference evidence="2" key="1">
    <citation type="submission" date="2024-03" db="EMBL/GenBank/DDBJ databases">
        <title>Chitinophaga horti sp. nov., isolated from garden soil.</title>
        <authorList>
            <person name="Lee D.S."/>
            <person name="Han D.M."/>
            <person name="Baek J.H."/>
            <person name="Choi D.G."/>
            <person name="Jeon J.H."/>
            <person name="Jeon C.O."/>
        </authorList>
    </citation>
    <scope>NUCLEOTIDE SEQUENCE [LARGE SCALE GENOMIC DNA]</scope>
    <source>
        <strain evidence="2">GPA1</strain>
    </source>
</reference>
<organism evidence="1 2">
    <name type="scientific">Chitinophaga pollutisoli</name>
    <dbReference type="NCBI Taxonomy" id="3133966"/>
    <lineage>
        <taxon>Bacteria</taxon>
        <taxon>Pseudomonadati</taxon>
        <taxon>Bacteroidota</taxon>
        <taxon>Chitinophagia</taxon>
        <taxon>Chitinophagales</taxon>
        <taxon>Chitinophagaceae</taxon>
        <taxon>Chitinophaga</taxon>
    </lineage>
</organism>
<evidence type="ECO:0000313" key="1">
    <source>
        <dbReference type="EMBL" id="WZN42895.1"/>
    </source>
</evidence>
<dbReference type="PROSITE" id="PS51257">
    <property type="entry name" value="PROKAR_LIPOPROTEIN"/>
    <property type="match status" value="1"/>
</dbReference>
<dbReference type="CDD" id="cd12105">
    <property type="entry name" value="HmuY"/>
    <property type="match status" value="1"/>
</dbReference>
<dbReference type="InterPro" id="IPR025921">
    <property type="entry name" value="HmuY"/>
</dbReference>
<dbReference type="Proteomes" id="UP001485459">
    <property type="component" value="Chromosome"/>
</dbReference>
<gene>
    <name evidence="1" type="ORF">WJU16_07595</name>
</gene>
<keyword evidence="2" id="KW-1185">Reference proteome</keyword>
<name>A0ABZ2YTL0_9BACT</name>
<dbReference type="EMBL" id="CP149822">
    <property type="protein sequence ID" value="WZN42895.1"/>
    <property type="molecule type" value="Genomic_DNA"/>
</dbReference>